<dbReference type="InterPro" id="IPR032109">
    <property type="entry name" value="Big_3_5"/>
</dbReference>
<dbReference type="EMBL" id="JAWSTH010000085">
    <property type="protein sequence ID" value="MDW5597389.1"/>
    <property type="molecule type" value="Genomic_DNA"/>
</dbReference>
<dbReference type="PRINTS" id="PR01228">
    <property type="entry name" value="EGGSHELL"/>
</dbReference>
<keyword evidence="4" id="KW-1185">Reference proteome</keyword>
<dbReference type="Pfam" id="PF16640">
    <property type="entry name" value="Big_3_5"/>
    <property type="match status" value="3"/>
</dbReference>
<feature type="non-terminal residue" evidence="3">
    <location>
        <position position="906"/>
    </location>
</feature>
<evidence type="ECO:0000256" key="1">
    <source>
        <dbReference type="SAM" id="MobiDB-lite"/>
    </source>
</evidence>
<dbReference type="SUPFAM" id="SSF49373">
    <property type="entry name" value="Invasin/intimin cell-adhesion fragments"/>
    <property type="match status" value="1"/>
</dbReference>
<gene>
    <name evidence="3" type="ORF">R7226_23780</name>
</gene>
<evidence type="ECO:0000259" key="2">
    <source>
        <dbReference type="Pfam" id="PF16640"/>
    </source>
</evidence>
<reference evidence="4" key="1">
    <citation type="submission" date="2023-07" db="EMBL/GenBank/DDBJ databases">
        <title>Conexibacter stalactiti sp. nov., isolated from stalactites in a lava cave and emended description of the genus Conexibacter.</title>
        <authorList>
            <person name="Lee S.D."/>
        </authorList>
    </citation>
    <scope>NUCLEOTIDE SEQUENCE [LARGE SCALE GENOMIC DNA]</scope>
    <source>
        <strain evidence="4">KCTC 39840</strain>
    </source>
</reference>
<evidence type="ECO:0000313" key="3">
    <source>
        <dbReference type="EMBL" id="MDW5597389.1"/>
    </source>
</evidence>
<dbReference type="RefSeq" id="WP_318599853.1">
    <property type="nucleotide sequence ID" value="NZ_JAWSTH010000085.1"/>
</dbReference>
<feature type="domain" description="Bacterial Ig-like" evidence="2">
    <location>
        <begin position="500"/>
        <end position="594"/>
    </location>
</feature>
<sequence>MRARTLIVGMVLVVLTLVATPVGGAREQGASSQTFSYTGNCTDLFQYFTVPADVNWITVTAWGGSGGHNKHTGAGGLGGWVSAPIAVTPGEQLAVSVGAWGNDHGGCGWMPGGNRGYAEGGDLLGRDGFGGGSGSGVLRYDGPSSMVPLLVAGGGGGGGGNGNGGGGKGGASSANPAKGDGGHGTWGGGGGCGGCRAQRNGTPGGDEHAGAGGGGGGGGGGYPYAGSGGDGGGEGGGGGGGAGRSWAAAGIDAQLGTSDRACKYPDGPATCNGLVTIEWDTHPAKVTVSGGDAQRAQVGTVFSQRLAAKVLNAEGFPVEGATVTFSLPGGGASGTFTGGGSPTSANAATNADGIAVSPIFEANGSAGAWRASASASGASSATFQLTNTKATTVTHVTSSADPSVAGQPITFRAQVATGTAPFADWSGTVEFLLDDRSLGRPVPVDATGTASSAAVRLGIGGWPVGSYDVQAIFSGDADHEGSRSPVLRQQVQPAATATAVTMSPNPATTGQSATITAQVTAQAAAQTTPQGTVSFSISPLPGAQPQLYASGIGLDANGRASVVSPLLTADGAYDVLVRFDGTDSFTDSSGAAIQNVGAAATSTLVTSSVNPALYGEPFELTATVARAGAGAGPSGSVTFTAGRLTLCGPTPVVDDNDGDGDALATCQVPGGLAAKPTPVTVQFSSDGGYDSSSGTLTQQIVSAASATTVEAVPAQGIFGGAVVVRAHVAAVAPGSGLPRGTVQFYADDLPVGLPVEVFRGVAESAPIPGLTVGSHRLSAVYEDDSDPLSLLPSRGALTYHVQRAPTTLAITSEADPAPAGQPLVLTAHAGSAGDAGEVEGDVQFLVDGAAHGGPVPLRGGVARSEPLDRLAPGAHEVVAELHGGIRFAPATARYRQTVAAPRQAPP</sequence>
<dbReference type="Proteomes" id="UP001284601">
    <property type="component" value="Unassembled WGS sequence"/>
</dbReference>
<dbReference type="InterPro" id="IPR008964">
    <property type="entry name" value="Invasin/intimin_cell_adhesion"/>
</dbReference>
<name>A0ABU4HX06_9ACTN</name>
<dbReference type="InterPro" id="IPR013783">
    <property type="entry name" value="Ig-like_fold"/>
</dbReference>
<organism evidence="3 4">
    <name type="scientific">Conexibacter stalactiti</name>
    <dbReference type="NCBI Taxonomy" id="1940611"/>
    <lineage>
        <taxon>Bacteria</taxon>
        <taxon>Bacillati</taxon>
        <taxon>Actinomycetota</taxon>
        <taxon>Thermoleophilia</taxon>
        <taxon>Solirubrobacterales</taxon>
        <taxon>Conexibacteraceae</taxon>
        <taxon>Conexibacter</taxon>
    </lineage>
</organism>
<feature type="compositionally biased region" description="Gly residues" evidence="1">
    <location>
        <begin position="161"/>
        <end position="170"/>
    </location>
</feature>
<evidence type="ECO:0000313" key="4">
    <source>
        <dbReference type="Proteomes" id="UP001284601"/>
    </source>
</evidence>
<accession>A0ABU4HX06</accession>
<proteinExistence type="predicted"/>
<feature type="domain" description="Bacterial Ig-like" evidence="2">
    <location>
        <begin position="605"/>
        <end position="700"/>
    </location>
</feature>
<comment type="caution">
    <text evidence="3">The sequence shown here is derived from an EMBL/GenBank/DDBJ whole genome shotgun (WGS) entry which is preliminary data.</text>
</comment>
<protein>
    <submittedName>
        <fullName evidence="3">Ig-like domain repeat protein</fullName>
    </submittedName>
</protein>
<dbReference type="Gene3D" id="2.60.40.10">
    <property type="entry name" value="Immunoglobulins"/>
    <property type="match status" value="6"/>
</dbReference>
<feature type="domain" description="Bacterial Ig-like" evidence="2">
    <location>
        <begin position="397"/>
        <end position="491"/>
    </location>
</feature>
<feature type="region of interest" description="Disordered" evidence="1">
    <location>
        <begin position="161"/>
        <end position="182"/>
    </location>
</feature>